<dbReference type="GO" id="GO:1901135">
    <property type="term" value="P:carbohydrate derivative metabolic process"/>
    <property type="evidence" value="ECO:0007669"/>
    <property type="project" value="InterPro"/>
</dbReference>
<comment type="caution">
    <text evidence="5">The sequence shown here is derived from an EMBL/GenBank/DDBJ whole genome shotgun (WGS) entry which is preliminary data.</text>
</comment>
<dbReference type="GO" id="GO:0003677">
    <property type="term" value="F:DNA binding"/>
    <property type="evidence" value="ECO:0007669"/>
    <property type="project" value="UniProtKB-KW"/>
</dbReference>
<keyword evidence="2" id="KW-0238">DNA-binding</keyword>
<dbReference type="Pfam" id="PF01380">
    <property type="entry name" value="SIS"/>
    <property type="match status" value="1"/>
</dbReference>
<organism evidence="5 6">
    <name type="scientific">Novacetimonas pomaceti</name>
    <dbReference type="NCBI Taxonomy" id="2021998"/>
    <lineage>
        <taxon>Bacteria</taxon>
        <taxon>Pseudomonadati</taxon>
        <taxon>Pseudomonadota</taxon>
        <taxon>Alphaproteobacteria</taxon>
        <taxon>Acetobacterales</taxon>
        <taxon>Acetobacteraceae</taxon>
        <taxon>Novacetimonas</taxon>
    </lineage>
</organism>
<accession>A0A318QVJ1</accession>
<dbReference type="GO" id="GO:0003700">
    <property type="term" value="F:DNA-binding transcription factor activity"/>
    <property type="evidence" value="ECO:0007669"/>
    <property type="project" value="InterPro"/>
</dbReference>
<evidence type="ECO:0000256" key="2">
    <source>
        <dbReference type="ARBA" id="ARBA00023125"/>
    </source>
</evidence>
<dbReference type="InterPro" id="IPR036388">
    <property type="entry name" value="WH-like_DNA-bd_sf"/>
</dbReference>
<dbReference type="Pfam" id="PF01418">
    <property type="entry name" value="HTH_6"/>
    <property type="match status" value="1"/>
</dbReference>
<evidence type="ECO:0000259" key="4">
    <source>
        <dbReference type="PROSITE" id="PS51071"/>
    </source>
</evidence>
<dbReference type="CDD" id="cd05013">
    <property type="entry name" value="SIS_RpiR"/>
    <property type="match status" value="1"/>
</dbReference>
<dbReference type="AlphaFoldDB" id="A0A318QVJ1"/>
<keyword evidence="1" id="KW-0805">Transcription regulation</keyword>
<dbReference type="GO" id="GO:0097367">
    <property type="term" value="F:carbohydrate derivative binding"/>
    <property type="evidence" value="ECO:0007669"/>
    <property type="project" value="InterPro"/>
</dbReference>
<dbReference type="SUPFAM" id="SSF46689">
    <property type="entry name" value="Homeodomain-like"/>
    <property type="match status" value="1"/>
</dbReference>
<proteinExistence type="predicted"/>
<evidence type="ECO:0000313" key="6">
    <source>
        <dbReference type="Proteomes" id="UP000247609"/>
    </source>
</evidence>
<dbReference type="Gene3D" id="1.10.10.10">
    <property type="entry name" value="Winged helix-like DNA-binding domain superfamily/Winged helix DNA-binding domain"/>
    <property type="match status" value="1"/>
</dbReference>
<dbReference type="InterPro" id="IPR047640">
    <property type="entry name" value="RpiR-like"/>
</dbReference>
<evidence type="ECO:0000256" key="3">
    <source>
        <dbReference type="ARBA" id="ARBA00023163"/>
    </source>
</evidence>
<protein>
    <recommendedName>
        <fullName evidence="4">HTH rpiR-type domain-containing protein</fullName>
    </recommendedName>
</protein>
<name>A0A318QVJ1_9PROT</name>
<dbReference type="Proteomes" id="UP000247609">
    <property type="component" value="Unassembled WGS sequence"/>
</dbReference>
<dbReference type="InterPro" id="IPR009057">
    <property type="entry name" value="Homeodomain-like_sf"/>
</dbReference>
<feature type="domain" description="HTH rpiR-type" evidence="4">
    <location>
        <begin position="13"/>
        <end position="89"/>
    </location>
</feature>
<dbReference type="PROSITE" id="PS51071">
    <property type="entry name" value="HTH_RPIR"/>
    <property type="match status" value="1"/>
</dbReference>
<reference evidence="5 6" key="1">
    <citation type="submission" date="2017-07" db="EMBL/GenBank/DDBJ databases">
        <title>A draft genome sequence of Komagataeibacter sp. T5K1.</title>
        <authorList>
            <person name="Skraban J."/>
            <person name="Cleenwerck I."/>
            <person name="Vandamme P."/>
            <person name="Trcek J."/>
        </authorList>
    </citation>
    <scope>NUCLEOTIDE SEQUENCE [LARGE SCALE GENOMIC DNA]</scope>
    <source>
        <strain evidence="5 6">T5K1</strain>
    </source>
</reference>
<dbReference type="Gene3D" id="3.40.50.10490">
    <property type="entry name" value="Glucose-6-phosphate isomerase like protein, domain 1"/>
    <property type="match status" value="1"/>
</dbReference>
<keyword evidence="3" id="KW-0804">Transcription</keyword>
<evidence type="ECO:0000256" key="1">
    <source>
        <dbReference type="ARBA" id="ARBA00023015"/>
    </source>
</evidence>
<sequence length="296" mass="33361">MVWYSRRMMDGNISIRDHLIARSADLTRSELKVVRVLIDNYPLAVMGPMSALARQAHVSDPTVMRAVSKLGFDSYQDMKTAMLAELDNNRFSPLHVLRSKDTEAFRSDNVHNVFIDGIIANLTAMRDGYLPPNFRAALDLLGRRRRYVHCLGGRSSKSLAKLLCGHLIQARPGVTHIDGGPADLVDILVDFTENDTLAVFDYRRYQDDIIAFSRAARDRGTRILLFTDMWQSPIADFADITLSAPIETVSPFDTLVPGLVQIETLLAAMMADQESRVQSRLEDIEEIREKYGKTLF</sequence>
<dbReference type="InterPro" id="IPR001347">
    <property type="entry name" value="SIS_dom"/>
</dbReference>
<dbReference type="InterPro" id="IPR046348">
    <property type="entry name" value="SIS_dom_sf"/>
</dbReference>
<dbReference type="InterPro" id="IPR000281">
    <property type="entry name" value="HTH_RpiR"/>
</dbReference>
<dbReference type="PANTHER" id="PTHR30514:SF18">
    <property type="entry name" value="RPIR-FAMILY TRANSCRIPTIONAL REGULATOR"/>
    <property type="match status" value="1"/>
</dbReference>
<dbReference type="PANTHER" id="PTHR30514">
    <property type="entry name" value="GLUCOKINASE"/>
    <property type="match status" value="1"/>
</dbReference>
<dbReference type="InterPro" id="IPR035472">
    <property type="entry name" value="RpiR-like_SIS"/>
</dbReference>
<dbReference type="SUPFAM" id="SSF53697">
    <property type="entry name" value="SIS domain"/>
    <property type="match status" value="1"/>
</dbReference>
<evidence type="ECO:0000313" key="5">
    <source>
        <dbReference type="EMBL" id="PYD76813.1"/>
    </source>
</evidence>
<dbReference type="EMBL" id="NOXG01000001">
    <property type="protein sequence ID" value="PYD76813.1"/>
    <property type="molecule type" value="Genomic_DNA"/>
</dbReference>
<gene>
    <name evidence="5" type="ORF">CFR71_00105</name>
</gene>